<comment type="similarity">
    <text evidence="1">Belongs to the bacterial solute-binding protein 3 family.</text>
</comment>
<evidence type="ECO:0000313" key="6">
    <source>
        <dbReference type="EMBL" id="MDA0633002.1"/>
    </source>
</evidence>
<evidence type="ECO:0000259" key="5">
    <source>
        <dbReference type="SMART" id="SM00062"/>
    </source>
</evidence>
<dbReference type="RefSeq" id="WP_270153795.1">
    <property type="nucleotide sequence ID" value="NZ_JAPNNL010000014.1"/>
</dbReference>
<name>A0ABT4S751_9ACTN</name>
<dbReference type="SUPFAM" id="SSF53850">
    <property type="entry name" value="Periplasmic binding protein-like II"/>
    <property type="match status" value="1"/>
</dbReference>
<evidence type="ECO:0000256" key="1">
    <source>
        <dbReference type="ARBA" id="ARBA00010333"/>
    </source>
</evidence>
<organism evidence="6 7">
    <name type="scientific">Nonomuraea corallina</name>
    <dbReference type="NCBI Taxonomy" id="2989783"/>
    <lineage>
        <taxon>Bacteria</taxon>
        <taxon>Bacillati</taxon>
        <taxon>Actinomycetota</taxon>
        <taxon>Actinomycetes</taxon>
        <taxon>Streptosporangiales</taxon>
        <taxon>Streptosporangiaceae</taxon>
        <taxon>Nonomuraea</taxon>
    </lineage>
</organism>
<feature type="chain" id="PRO_5046468639" evidence="4">
    <location>
        <begin position="24"/>
        <end position="292"/>
    </location>
</feature>
<feature type="domain" description="Solute-binding protein family 3/N-terminal" evidence="5">
    <location>
        <begin position="63"/>
        <end position="277"/>
    </location>
</feature>
<dbReference type="PANTHER" id="PTHR30085:SF6">
    <property type="entry name" value="ABC TRANSPORTER GLUTAMINE-BINDING PROTEIN GLNH"/>
    <property type="match status" value="1"/>
</dbReference>
<sequence length="292" mass="30912">RRRRRVMWWVASAVVLSMLAALAAVAFLNGWTLALGQDSGPGADPRPLPSYTGVAEKAAGTGRLVIGVKGDLPGVGLRRGGTFEGFDIDVARHLAEGLGARDVEFVAVSPAGRARALAEGKVDLVVATYSIVEDPQVTFAGPYYLAHQDVLVHKGPIDSIRDLKGKRICGVNSPSVGAVQDRVDVHPVPASNYAECMNMLLNGTVDAVPGDDVILAGFAGRENVRFRVLGAKLTDERYGVGLRAGDVRTCKALSGVVADLYRTGVIKKLLAKHFGNVDFRPEAKVPAMEACA</sequence>
<dbReference type="InterPro" id="IPR001638">
    <property type="entry name" value="Solute-binding_3/MltF_N"/>
</dbReference>
<evidence type="ECO:0000256" key="3">
    <source>
        <dbReference type="ARBA" id="ARBA00022729"/>
    </source>
</evidence>
<dbReference type="InterPro" id="IPR051455">
    <property type="entry name" value="Bact_solute-bind_prot3"/>
</dbReference>
<proteinExistence type="inferred from homology"/>
<dbReference type="SMART" id="SM00062">
    <property type="entry name" value="PBPb"/>
    <property type="match status" value="1"/>
</dbReference>
<reference evidence="6" key="1">
    <citation type="submission" date="2022-11" db="EMBL/GenBank/DDBJ databases">
        <title>Nonomuraea corallina sp. nov., a new species of the genus Nonomuraea isolated from sea side sediment in Thai sea.</title>
        <authorList>
            <person name="Ngamcharungchit C."/>
            <person name="Matsumoto A."/>
            <person name="Suriyachadkun C."/>
            <person name="Panbangred W."/>
            <person name="Inahashi Y."/>
            <person name="Intra B."/>
        </authorList>
    </citation>
    <scope>NUCLEOTIDE SEQUENCE</scope>
    <source>
        <strain evidence="6">MCN248</strain>
    </source>
</reference>
<accession>A0ABT4S751</accession>
<keyword evidence="2" id="KW-0813">Transport</keyword>
<comment type="caution">
    <text evidence="6">The sequence shown here is derived from an EMBL/GenBank/DDBJ whole genome shotgun (WGS) entry which is preliminary data.</text>
</comment>
<keyword evidence="3 4" id="KW-0732">Signal</keyword>
<feature type="non-terminal residue" evidence="6">
    <location>
        <position position="1"/>
    </location>
</feature>
<evidence type="ECO:0000256" key="4">
    <source>
        <dbReference type="SAM" id="SignalP"/>
    </source>
</evidence>
<gene>
    <name evidence="6" type="ORF">OUY22_06185</name>
</gene>
<feature type="signal peptide" evidence="4">
    <location>
        <begin position="1"/>
        <end position="23"/>
    </location>
</feature>
<protein>
    <submittedName>
        <fullName evidence="6">Transporter substrate-binding domain-containing protein</fullName>
    </submittedName>
</protein>
<dbReference type="Pfam" id="PF00497">
    <property type="entry name" value="SBP_bac_3"/>
    <property type="match status" value="1"/>
</dbReference>
<evidence type="ECO:0000313" key="7">
    <source>
        <dbReference type="Proteomes" id="UP001144036"/>
    </source>
</evidence>
<dbReference type="Proteomes" id="UP001144036">
    <property type="component" value="Unassembled WGS sequence"/>
</dbReference>
<evidence type="ECO:0000256" key="2">
    <source>
        <dbReference type="ARBA" id="ARBA00022448"/>
    </source>
</evidence>
<keyword evidence="7" id="KW-1185">Reference proteome</keyword>
<dbReference type="Gene3D" id="3.40.190.10">
    <property type="entry name" value="Periplasmic binding protein-like II"/>
    <property type="match status" value="2"/>
</dbReference>
<dbReference type="EMBL" id="JAPNNL010000014">
    <property type="protein sequence ID" value="MDA0633002.1"/>
    <property type="molecule type" value="Genomic_DNA"/>
</dbReference>
<dbReference type="PANTHER" id="PTHR30085">
    <property type="entry name" value="AMINO ACID ABC TRANSPORTER PERMEASE"/>
    <property type="match status" value="1"/>
</dbReference>